<dbReference type="EMBL" id="BRZI01000002">
    <property type="protein sequence ID" value="GLD28662.1"/>
    <property type="molecule type" value="Genomic_DNA"/>
</dbReference>
<proteinExistence type="predicted"/>
<evidence type="ECO:0000256" key="1">
    <source>
        <dbReference type="SAM" id="MobiDB-lite"/>
    </source>
</evidence>
<dbReference type="Proteomes" id="UP001064782">
    <property type="component" value="Unassembled WGS sequence"/>
</dbReference>
<protein>
    <submittedName>
        <fullName evidence="2">Sulfotransferase family protein</fullName>
    </submittedName>
</protein>
<dbReference type="InterPro" id="IPR027417">
    <property type="entry name" value="P-loop_NTPase"/>
</dbReference>
<evidence type="ECO:0000313" key="3">
    <source>
        <dbReference type="Proteomes" id="UP001064782"/>
    </source>
</evidence>
<accession>A0A9P3Q369</accession>
<reference evidence="2" key="1">
    <citation type="submission" date="2022-08" db="EMBL/GenBank/DDBJ databases">
        <title>Mycobacterium kiyosense sp. nov., scotochromogenic slow-glowing species isolated from respiratory specimens.</title>
        <authorList>
            <person name="Fukano H."/>
            <person name="Kazumi Y."/>
            <person name="Sakagami N."/>
            <person name="Ato M."/>
            <person name="Mitarai S."/>
            <person name="Hoshino Y."/>
        </authorList>
    </citation>
    <scope>NUCLEOTIDE SEQUENCE</scope>
    <source>
        <strain evidence="2">1413</strain>
    </source>
</reference>
<dbReference type="InterPro" id="IPR052736">
    <property type="entry name" value="Stf3_sulfotransferase"/>
</dbReference>
<dbReference type="Gene3D" id="3.40.50.300">
    <property type="entry name" value="P-loop containing nucleotide triphosphate hydrolases"/>
    <property type="match status" value="1"/>
</dbReference>
<dbReference type="Pfam" id="PF13469">
    <property type="entry name" value="Sulfotransfer_3"/>
    <property type="match status" value="1"/>
</dbReference>
<sequence>MTDLGTATAQPDHRMQWQPPPRPDWVRVVNEEGACMDIRGIVPLDERSLLETAKRNTGLDDFGADDWREPFRYFIRALEDEAELNLVGRLRTRSDILILLEAKLRIEDTYKRHPEIDDEQIVEPIIIVGQGRSGTSLLQNVLAAHPDNGTLMHWEMMFPCPPPETATYRTDPRIAKANKLVDQWNRVTPTMPSMHELAGDMPFEDSAMMAINFMAPTWLDCFGQVPSYDAYIFAQDTAPAFHWHQRVLKLLQWRNPRKRWVLKDPMHLDRMPDLLKVYPDAKFVWPHRDPTRALASLVSIIGTIQWSRSDHPFNGVSLEYMTDPNISAARFAAVINQMETGAIPSDQIFNVLYQDLVGDVLGTIEDMYCHFGIELTEEGRKAMGQYMIDNPRDNRPPHRFNFGSSDVVARARQALQGYQDYFGIPIE</sequence>
<gene>
    <name evidence="2" type="ORF">Mkiyose1413_05450</name>
</gene>
<dbReference type="PANTHER" id="PTHR36451:SF1">
    <property type="entry name" value="OMEGA-HYDROXY-BETA-DIHYDROMENAQUINONE-9 SULFOTRANSFERASE STF3"/>
    <property type="match status" value="1"/>
</dbReference>
<dbReference type="PANTHER" id="PTHR36451">
    <property type="entry name" value="PAPS-DEPENDENT SULFOTRANSFERASE STF3"/>
    <property type="match status" value="1"/>
</dbReference>
<evidence type="ECO:0000313" key="2">
    <source>
        <dbReference type="EMBL" id="GLD28662.1"/>
    </source>
</evidence>
<organism evidence="2 3">
    <name type="scientific">Mycobacterium kiyosense</name>
    <dbReference type="NCBI Taxonomy" id="2871094"/>
    <lineage>
        <taxon>Bacteria</taxon>
        <taxon>Bacillati</taxon>
        <taxon>Actinomycetota</taxon>
        <taxon>Actinomycetes</taxon>
        <taxon>Mycobacteriales</taxon>
        <taxon>Mycobacteriaceae</taxon>
        <taxon>Mycobacterium</taxon>
    </lineage>
</organism>
<dbReference type="SUPFAM" id="SSF52540">
    <property type="entry name" value="P-loop containing nucleoside triphosphate hydrolases"/>
    <property type="match status" value="1"/>
</dbReference>
<dbReference type="GeneID" id="83627172"/>
<dbReference type="RefSeq" id="WP_236977306.1">
    <property type="nucleotide sequence ID" value="NZ_BRXE01000001.1"/>
</dbReference>
<name>A0A9P3Q369_9MYCO</name>
<keyword evidence="3" id="KW-1185">Reference proteome</keyword>
<comment type="caution">
    <text evidence="2">The sequence shown here is derived from an EMBL/GenBank/DDBJ whole genome shotgun (WGS) entry which is preliminary data.</text>
</comment>
<dbReference type="AlphaFoldDB" id="A0A9P3Q369"/>
<feature type="region of interest" description="Disordered" evidence="1">
    <location>
        <begin position="1"/>
        <end position="20"/>
    </location>
</feature>